<feature type="compositionally biased region" description="Low complexity" evidence="12">
    <location>
        <begin position="1010"/>
        <end position="1023"/>
    </location>
</feature>
<evidence type="ECO:0000256" key="4">
    <source>
        <dbReference type="ARBA" id="ARBA00022553"/>
    </source>
</evidence>
<evidence type="ECO:0000313" key="16">
    <source>
        <dbReference type="Proteomes" id="UP001500888"/>
    </source>
</evidence>
<keyword evidence="8" id="KW-0418">Kinase</keyword>
<keyword evidence="6 13" id="KW-0812">Transmembrane</keyword>
<evidence type="ECO:0000313" key="15">
    <source>
        <dbReference type="EMBL" id="GAA3835074.1"/>
    </source>
</evidence>
<evidence type="ECO:0000256" key="8">
    <source>
        <dbReference type="ARBA" id="ARBA00022777"/>
    </source>
</evidence>
<dbReference type="InterPro" id="IPR010910">
    <property type="entry name" value="Nitrate/nitrite_sensing_bac"/>
</dbReference>
<dbReference type="InterPro" id="IPR003594">
    <property type="entry name" value="HATPase_dom"/>
</dbReference>
<name>A0ABP7J6K4_9ACTN</name>
<accession>A0ABP7J6K4</accession>
<dbReference type="Gene3D" id="3.30.565.10">
    <property type="entry name" value="Histidine kinase-like ATPase, C-terminal domain"/>
    <property type="match status" value="1"/>
</dbReference>
<protein>
    <recommendedName>
        <fullName evidence="3">histidine kinase</fullName>
        <ecNumber evidence="3">2.7.13.3</ecNumber>
    </recommendedName>
</protein>
<organism evidence="15 16">
    <name type="scientific">Sphaerisporangium flaviroseum</name>
    <dbReference type="NCBI Taxonomy" id="509199"/>
    <lineage>
        <taxon>Bacteria</taxon>
        <taxon>Bacillati</taxon>
        <taxon>Actinomycetota</taxon>
        <taxon>Actinomycetes</taxon>
        <taxon>Streptosporangiales</taxon>
        <taxon>Streptosporangiaceae</taxon>
        <taxon>Sphaerisporangium</taxon>
    </lineage>
</organism>
<feature type="compositionally biased region" description="Gly residues" evidence="12">
    <location>
        <begin position="784"/>
        <end position="832"/>
    </location>
</feature>
<sequence length="1077" mass="112235">MRTATIESGRRTKPDAAEPPPSDPGAPTGPGHRSTRSKALRNWRVRTRLIALILVPTTVAVLLGGFRVASSIQSATEYERVRTVAEFVTTLGDLVYQLDLERDLSGRFVANGRRGNQLKLLISDQQNATDSAAQRVRDREETIRPALGDIGRQEFNRVLDRLSELRTLRETVVGNSQLPAVPALQKYDLVIDDLLAVFDETARGSTDEALDASAAALASLARASEQSSRQRGLLAVALSSGKFDQSGLASFNTARSQQRSELNSFLFRATPAERQAYSDTVSGPKIDIAAGLVERVLSLSSEGATLRNLGGGPNDVDYWFTSSSDGLTRMQAAQRALGRSIVDRADELARADQSQAAVNIGVVALLLILVLVITTVMARSLVSPLRQLRREALEIAGRRLPEMVQKLRESEGNTGPPDVQPIGVGSTDEVGEVARAFDEVHREAIRLASDEAQLRSNVSAMFVNLSRRTQTLVERQITLIDGLEQGEQDDGRLGDLFRLDHLATRMRRNSENLLVLAGQEPARRWSQPVPLLDVTRASLSEVENYERVAMQVPSGVSIVGQAVNDVIHLLAELVENAISFSPRETRVTVSGNRIDGGGVMISITDAGIGMTDEELAQTNWRLANPPVVDVSVSRRMGLFVVGRLALRNGIRVQLRRHDTGGLTAMVLLPESLMGMPAHPVGAGAAPGGQSYAGAGAPAWSGAPQPAGQSLFASNTQANGTLDFQTGPGAFGSFTEPGAFGATNGGPMGPTTGGGLGGPGQGSYGGPPTGGGYGGPVTGSGGYYGPGSGGFGGPPTGPGGGYGGPPTGGGYGGPATGAGGYGGPPTGSGGFGGPASDAFSAPAAAAGGYGGPPTGPGYSGPPTGSPGYGGPPTGGGGYGGPPTGPSLFTGPAGRPGGPPTGPGGQGGDLPVRLRPRRYESQDLDAVTGPLPAVRSSPMEQEEEFLPIFASVESAWFRRVDAEQDKEKASTGWQEIPADAGWQAAAVVQEPVRDGTTSAGLPKRVPKANLVPGTAGTPETAATPLPVMPALSPDRARSRLSSFQQGIRQGRAVARGELSEDEVAYNAELRRIQGDKEDK</sequence>
<feature type="transmembrane region" description="Helical" evidence="13">
    <location>
        <begin position="360"/>
        <end position="382"/>
    </location>
</feature>
<dbReference type="Gene3D" id="6.10.340.10">
    <property type="match status" value="1"/>
</dbReference>
<reference evidence="16" key="1">
    <citation type="journal article" date="2019" name="Int. J. Syst. Evol. Microbiol.">
        <title>The Global Catalogue of Microorganisms (GCM) 10K type strain sequencing project: providing services to taxonomists for standard genome sequencing and annotation.</title>
        <authorList>
            <consortium name="The Broad Institute Genomics Platform"/>
            <consortium name="The Broad Institute Genome Sequencing Center for Infectious Disease"/>
            <person name="Wu L."/>
            <person name="Ma J."/>
        </authorList>
    </citation>
    <scope>NUCLEOTIDE SEQUENCE [LARGE SCALE GENOMIC DNA]</scope>
    <source>
        <strain evidence="16">JCM 16908</strain>
    </source>
</reference>
<comment type="caution">
    <text evidence="15">The sequence shown here is derived from an EMBL/GenBank/DDBJ whole genome shotgun (WGS) entry which is preliminary data.</text>
</comment>
<dbReference type="Pfam" id="PF02518">
    <property type="entry name" value="HATPase_c"/>
    <property type="match status" value="1"/>
</dbReference>
<evidence type="ECO:0000256" key="2">
    <source>
        <dbReference type="ARBA" id="ARBA00004370"/>
    </source>
</evidence>
<dbReference type="InterPro" id="IPR013587">
    <property type="entry name" value="Nitrate/nitrite_sensing"/>
</dbReference>
<feature type="region of interest" description="Disordered" evidence="12">
    <location>
        <begin position="737"/>
        <end position="772"/>
    </location>
</feature>
<evidence type="ECO:0000256" key="11">
    <source>
        <dbReference type="ARBA" id="ARBA00023012"/>
    </source>
</evidence>
<evidence type="ECO:0000256" key="3">
    <source>
        <dbReference type="ARBA" id="ARBA00012438"/>
    </source>
</evidence>
<dbReference type="PROSITE" id="PS50906">
    <property type="entry name" value="NIT"/>
    <property type="match status" value="1"/>
</dbReference>
<dbReference type="EC" id="2.7.13.3" evidence="3"/>
<comment type="catalytic activity">
    <reaction evidence="1">
        <text>ATP + protein L-histidine = ADP + protein N-phospho-L-histidine.</text>
        <dbReference type="EC" id="2.7.13.3"/>
    </reaction>
</comment>
<dbReference type="PANTHER" id="PTHR44936:SF9">
    <property type="entry name" value="SENSOR PROTEIN CREC"/>
    <property type="match status" value="1"/>
</dbReference>
<evidence type="ECO:0000256" key="1">
    <source>
        <dbReference type="ARBA" id="ARBA00000085"/>
    </source>
</evidence>
<comment type="subcellular location">
    <subcellularLocation>
        <location evidence="2">Membrane</location>
    </subcellularLocation>
</comment>
<feature type="domain" description="NIT" evidence="14">
    <location>
        <begin position="89"/>
        <end position="348"/>
    </location>
</feature>
<dbReference type="Pfam" id="PF08376">
    <property type="entry name" value="NIT"/>
    <property type="match status" value="1"/>
</dbReference>
<keyword evidence="13" id="KW-0472">Membrane</keyword>
<keyword evidence="5" id="KW-0808">Transferase</keyword>
<feature type="region of interest" description="Disordered" evidence="12">
    <location>
        <begin position="851"/>
        <end position="911"/>
    </location>
</feature>
<dbReference type="InterPro" id="IPR003660">
    <property type="entry name" value="HAMP_dom"/>
</dbReference>
<dbReference type="InterPro" id="IPR050980">
    <property type="entry name" value="2C_sensor_his_kinase"/>
</dbReference>
<dbReference type="InterPro" id="IPR036890">
    <property type="entry name" value="HATPase_C_sf"/>
</dbReference>
<keyword evidence="11" id="KW-0902">Two-component regulatory system</keyword>
<evidence type="ECO:0000256" key="10">
    <source>
        <dbReference type="ARBA" id="ARBA00022989"/>
    </source>
</evidence>
<evidence type="ECO:0000256" key="13">
    <source>
        <dbReference type="SAM" id="Phobius"/>
    </source>
</evidence>
<evidence type="ECO:0000256" key="7">
    <source>
        <dbReference type="ARBA" id="ARBA00022741"/>
    </source>
</evidence>
<dbReference type="SMART" id="SM00304">
    <property type="entry name" value="HAMP"/>
    <property type="match status" value="1"/>
</dbReference>
<evidence type="ECO:0000256" key="5">
    <source>
        <dbReference type="ARBA" id="ARBA00022679"/>
    </source>
</evidence>
<evidence type="ECO:0000259" key="14">
    <source>
        <dbReference type="PROSITE" id="PS50906"/>
    </source>
</evidence>
<feature type="region of interest" description="Disordered" evidence="12">
    <location>
        <begin position="784"/>
        <end position="834"/>
    </location>
</feature>
<gene>
    <name evidence="15" type="ORF">GCM10022226_65710</name>
</gene>
<feature type="transmembrane region" description="Helical" evidence="13">
    <location>
        <begin position="49"/>
        <end position="69"/>
    </location>
</feature>
<dbReference type="EMBL" id="BAAAZR010000038">
    <property type="protein sequence ID" value="GAA3835074.1"/>
    <property type="molecule type" value="Genomic_DNA"/>
</dbReference>
<dbReference type="PANTHER" id="PTHR44936">
    <property type="entry name" value="SENSOR PROTEIN CREC"/>
    <property type="match status" value="1"/>
</dbReference>
<feature type="region of interest" description="Disordered" evidence="12">
    <location>
        <begin position="1"/>
        <end position="38"/>
    </location>
</feature>
<keyword evidence="4" id="KW-0597">Phosphoprotein</keyword>
<evidence type="ECO:0000256" key="12">
    <source>
        <dbReference type="SAM" id="MobiDB-lite"/>
    </source>
</evidence>
<dbReference type="Proteomes" id="UP001500888">
    <property type="component" value="Unassembled WGS sequence"/>
</dbReference>
<keyword evidence="16" id="KW-1185">Reference proteome</keyword>
<keyword evidence="7" id="KW-0547">Nucleotide-binding</keyword>
<dbReference type="SUPFAM" id="SSF55874">
    <property type="entry name" value="ATPase domain of HSP90 chaperone/DNA topoisomerase II/histidine kinase"/>
    <property type="match status" value="1"/>
</dbReference>
<feature type="compositionally biased region" description="Gly residues" evidence="12">
    <location>
        <begin position="865"/>
        <end position="880"/>
    </location>
</feature>
<evidence type="ECO:0000256" key="6">
    <source>
        <dbReference type="ARBA" id="ARBA00022692"/>
    </source>
</evidence>
<proteinExistence type="predicted"/>
<keyword evidence="10 13" id="KW-1133">Transmembrane helix</keyword>
<keyword evidence="9" id="KW-0067">ATP-binding</keyword>
<feature type="compositionally biased region" description="Gly residues" evidence="12">
    <location>
        <begin position="742"/>
        <end position="772"/>
    </location>
</feature>
<feature type="region of interest" description="Disordered" evidence="12">
    <location>
        <begin position="991"/>
        <end position="1025"/>
    </location>
</feature>
<evidence type="ECO:0000256" key="9">
    <source>
        <dbReference type="ARBA" id="ARBA00022840"/>
    </source>
</evidence>